<keyword evidence="2" id="KW-1185">Reference proteome</keyword>
<sequence length="126" mass="13175">MSTHTEDTKDIWLDECFAAARQDTTAAPDDLITKILADAGTMQQEFATQSLVATPVRAGLFARVSQALGGWPSITGLATASLAGVWIGMSAPAGLEGVTQALVGAEAVIDVVDQYYQAEFELAGDL</sequence>
<dbReference type="Proteomes" id="UP000193061">
    <property type="component" value="Unassembled WGS sequence"/>
</dbReference>
<protein>
    <submittedName>
        <fullName evidence="1">Uncharacterized protein</fullName>
    </submittedName>
</protein>
<reference evidence="1 2" key="1">
    <citation type="submission" date="2017-03" db="EMBL/GenBank/DDBJ databases">
        <authorList>
            <person name="Afonso C.L."/>
            <person name="Miller P.J."/>
            <person name="Scott M.A."/>
            <person name="Spackman E."/>
            <person name="Goraichik I."/>
            <person name="Dimitrov K.M."/>
            <person name="Suarez D.L."/>
            <person name="Swayne D.E."/>
        </authorList>
    </citation>
    <scope>NUCLEOTIDE SEQUENCE [LARGE SCALE GENOMIC DNA]</scope>
    <source>
        <strain evidence="1 2">CECT 7450</strain>
    </source>
</reference>
<evidence type="ECO:0000313" key="1">
    <source>
        <dbReference type="EMBL" id="SLN22342.1"/>
    </source>
</evidence>
<accession>A0A1X6YIS7</accession>
<organism evidence="1 2">
    <name type="scientific">Roseovarius albus</name>
    <dbReference type="NCBI Taxonomy" id="1247867"/>
    <lineage>
        <taxon>Bacteria</taxon>
        <taxon>Pseudomonadati</taxon>
        <taxon>Pseudomonadota</taxon>
        <taxon>Alphaproteobacteria</taxon>
        <taxon>Rhodobacterales</taxon>
        <taxon>Roseobacteraceae</taxon>
        <taxon>Roseovarius</taxon>
    </lineage>
</organism>
<gene>
    <name evidence="1" type="ORF">ROA7450_00829</name>
</gene>
<dbReference type="OrthoDB" id="7863719at2"/>
<proteinExistence type="predicted"/>
<name>A0A1X6YIS7_9RHOB</name>
<dbReference type="AlphaFoldDB" id="A0A1X6YIS7"/>
<evidence type="ECO:0000313" key="2">
    <source>
        <dbReference type="Proteomes" id="UP000193061"/>
    </source>
</evidence>
<dbReference type="RefSeq" id="WP_085804375.1">
    <property type="nucleotide sequence ID" value="NZ_FWFX01000002.1"/>
</dbReference>
<dbReference type="EMBL" id="FWFX01000002">
    <property type="protein sequence ID" value="SLN22342.1"/>
    <property type="molecule type" value="Genomic_DNA"/>
</dbReference>